<proteinExistence type="predicted"/>
<protein>
    <recommendedName>
        <fullName evidence="4">Spore coat protein</fullName>
    </recommendedName>
</protein>
<evidence type="ECO:0000313" key="2">
    <source>
        <dbReference type="EMBL" id="GAA2488184.1"/>
    </source>
</evidence>
<organism evidence="2 3">
    <name type="scientific">Terrabacter carboxydivorans</name>
    <dbReference type="NCBI Taxonomy" id="619730"/>
    <lineage>
        <taxon>Bacteria</taxon>
        <taxon>Bacillati</taxon>
        <taxon>Actinomycetota</taxon>
        <taxon>Actinomycetes</taxon>
        <taxon>Micrococcales</taxon>
        <taxon>Intrasporangiaceae</taxon>
        <taxon>Terrabacter</taxon>
    </lineage>
</organism>
<accession>A0ABP5YWD4</accession>
<evidence type="ECO:0000313" key="3">
    <source>
        <dbReference type="Proteomes" id="UP001500730"/>
    </source>
</evidence>
<feature type="region of interest" description="Disordered" evidence="1">
    <location>
        <begin position="310"/>
        <end position="337"/>
    </location>
</feature>
<name>A0ABP5YWD4_9MICO</name>
<dbReference type="Proteomes" id="UP001500730">
    <property type="component" value="Unassembled WGS sequence"/>
</dbReference>
<feature type="compositionally biased region" description="Basic and acidic residues" evidence="1">
    <location>
        <begin position="310"/>
        <end position="325"/>
    </location>
</feature>
<dbReference type="SUPFAM" id="SSF53756">
    <property type="entry name" value="UDP-Glycosyltransferase/glycogen phosphorylase"/>
    <property type="match status" value="1"/>
</dbReference>
<evidence type="ECO:0000256" key="1">
    <source>
        <dbReference type="SAM" id="MobiDB-lite"/>
    </source>
</evidence>
<dbReference type="EMBL" id="BAAARE010000011">
    <property type="protein sequence ID" value="GAA2488184.1"/>
    <property type="molecule type" value="Genomic_DNA"/>
</dbReference>
<reference evidence="3" key="1">
    <citation type="journal article" date="2019" name="Int. J. Syst. Evol. Microbiol.">
        <title>The Global Catalogue of Microorganisms (GCM) 10K type strain sequencing project: providing services to taxonomists for standard genome sequencing and annotation.</title>
        <authorList>
            <consortium name="The Broad Institute Genomics Platform"/>
            <consortium name="The Broad Institute Genome Sequencing Center for Infectious Disease"/>
            <person name="Wu L."/>
            <person name="Ma J."/>
        </authorList>
    </citation>
    <scope>NUCLEOTIDE SEQUENCE [LARGE SCALE GENOMIC DNA]</scope>
    <source>
        <strain evidence="3">JCM 16259</strain>
    </source>
</reference>
<sequence>MGHVIRCLALGEELLARGHRVTLLGDVGGVDWVEAQFRERGIEQRDAPADPDELAALADRLGLDAVVLDGYLLDPGCGSRLRAGGVTVLAVSDGPFGADQEADVVLDQNLGAAVDPGRAATSLAGLDYVLFRDQVLRRRRDPASPTPEGDPPRVLTVFGGTDPYAAGPVVVPLLLATGLALHVVCVAARPEIAERLRALETGPGQTVEVVAPVEDLAALAVTCDLAVTAAGSSVWEFLCLGVPAGLVCVTDNQAVGYDAVAARGVAGPVGLLSALRDDPGARAAAVEELRRLVEDPTVRRELTERGQRLVDGRGRRRVADALEHHSHPRPPSTMRSA</sequence>
<dbReference type="Gene3D" id="3.40.50.2000">
    <property type="entry name" value="Glycogen Phosphorylase B"/>
    <property type="match status" value="1"/>
</dbReference>
<gene>
    <name evidence="2" type="ORF">GCM10009858_27790</name>
</gene>
<comment type="caution">
    <text evidence="2">The sequence shown here is derived from an EMBL/GenBank/DDBJ whole genome shotgun (WGS) entry which is preliminary data.</text>
</comment>
<evidence type="ECO:0008006" key="4">
    <source>
        <dbReference type="Google" id="ProtNLM"/>
    </source>
</evidence>
<dbReference type="Gene3D" id="3.40.50.11190">
    <property type="match status" value="1"/>
</dbReference>
<keyword evidence="3" id="KW-1185">Reference proteome</keyword>